<dbReference type="AlphaFoldDB" id="A0AAD6YB89"/>
<dbReference type="Proteomes" id="UP001219525">
    <property type="component" value="Unassembled WGS sequence"/>
</dbReference>
<keyword evidence="2" id="KW-1185">Reference proteome</keyword>
<accession>A0AAD6YB89</accession>
<evidence type="ECO:0000313" key="1">
    <source>
        <dbReference type="EMBL" id="KAJ7209549.1"/>
    </source>
</evidence>
<dbReference type="EMBL" id="JARJCW010000030">
    <property type="protein sequence ID" value="KAJ7209549.1"/>
    <property type="molecule type" value="Genomic_DNA"/>
</dbReference>
<evidence type="ECO:0000313" key="2">
    <source>
        <dbReference type="Proteomes" id="UP001219525"/>
    </source>
</evidence>
<sequence>MSNSKDAKPLSLSATLRDLALLRVSGLDIGSLVPPLATQTPLSTDTPDSTVEQSYEFVQQARAAIRIYNRGEVENAGSGVENLRTKVEELSSGLQNTC</sequence>
<name>A0AAD6YB89_9AGAR</name>
<organism evidence="1 2">
    <name type="scientific">Mycena pura</name>
    <dbReference type="NCBI Taxonomy" id="153505"/>
    <lineage>
        <taxon>Eukaryota</taxon>
        <taxon>Fungi</taxon>
        <taxon>Dikarya</taxon>
        <taxon>Basidiomycota</taxon>
        <taxon>Agaricomycotina</taxon>
        <taxon>Agaricomycetes</taxon>
        <taxon>Agaricomycetidae</taxon>
        <taxon>Agaricales</taxon>
        <taxon>Marasmiineae</taxon>
        <taxon>Mycenaceae</taxon>
        <taxon>Mycena</taxon>
    </lineage>
</organism>
<reference evidence="1" key="1">
    <citation type="submission" date="2023-03" db="EMBL/GenBank/DDBJ databases">
        <title>Massive genome expansion in bonnet fungi (Mycena s.s.) driven by repeated elements and novel gene families across ecological guilds.</title>
        <authorList>
            <consortium name="Lawrence Berkeley National Laboratory"/>
            <person name="Harder C.B."/>
            <person name="Miyauchi S."/>
            <person name="Viragh M."/>
            <person name="Kuo A."/>
            <person name="Thoen E."/>
            <person name="Andreopoulos B."/>
            <person name="Lu D."/>
            <person name="Skrede I."/>
            <person name="Drula E."/>
            <person name="Henrissat B."/>
            <person name="Morin E."/>
            <person name="Kohler A."/>
            <person name="Barry K."/>
            <person name="LaButti K."/>
            <person name="Morin E."/>
            <person name="Salamov A."/>
            <person name="Lipzen A."/>
            <person name="Mereny Z."/>
            <person name="Hegedus B."/>
            <person name="Baldrian P."/>
            <person name="Stursova M."/>
            <person name="Weitz H."/>
            <person name="Taylor A."/>
            <person name="Grigoriev I.V."/>
            <person name="Nagy L.G."/>
            <person name="Martin F."/>
            <person name="Kauserud H."/>
        </authorList>
    </citation>
    <scope>NUCLEOTIDE SEQUENCE</scope>
    <source>
        <strain evidence="1">9144</strain>
    </source>
</reference>
<comment type="caution">
    <text evidence="1">The sequence shown here is derived from an EMBL/GenBank/DDBJ whole genome shotgun (WGS) entry which is preliminary data.</text>
</comment>
<proteinExistence type="predicted"/>
<gene>
    <name evidence="1" type="ORF">GGX14DRAFT_364247</name>
</gene>
<protein>
    <submittedName>
        <fullName evidence="1">Uncharacterized protein</fullName>
    </submittedName>
</protein>